<name>A0A5N5DE50_9PEZI</name>
<dbReference type="InterPro" id="IPR014347">
    <property type="entry name" value="Tautomerase/MIF_sf"/>
</dbReference>
<dbReference type="AlphaFoldDB" id="A0A5N5DE50"/>
<dbReference type="OrthoDB" id="2129288at2759"/>
<organism evidence="2 3">
    <name type="scientific">Lasiodiplodia theobromae</name>
    <dbReference type="NCBI Taxonomy" id="45133"/>
    <lineage>
        <taxon>Eukaryota</taxon>
        <taxon>Fungi</taxon>
        <taxon>Dikarya</taxon>
        <taxon>Ascomycota</taxon>
        <taxon>Pezizomycotina</taxon>
        <taxon>Dothideomycetes</taxon>
        <taxon>Dothideomycetes incertae sedis</taxon>
        <taxon>Botryosphaeriales</taxon>
        <taxon>Botryosphaeriaceae</taxon>
        <taxon>Lasiodiplodia</taxon>
    </lineage>
</organism>
<dbReference type="Pfam" id="PF14832">
    <property type="entry name" value="Tautomerase_3"/>
    <property type="match status" value="1"/>
</dbReference>
<evidence type="ECO:0000313" key="3">
    <source>
        <dbReference type="Proteomes" id="UP000325902"/>
    </source>
</evidence>
<reference evidence="2 3" key="1">
    <citation type="journal article" date="2019" name="Sci. Rep.">
        <title>A multi-omics analysis of the grapevine pathogen Lasiodiplodia theobromae reveals that temperature affects the expression of virulence- and pathogenicity-related genes.</title>
        <authorList>
            <person name="Felix C."/>
            <person name="Meneses R."/>
            <person name="Goncalves M.F.M."/>
            <person name="Tilleman L."/>
            <person name="Duarte A.S."/>
            <person name="Jorrin-Novo J.V."/>
            <person name="Van de Peer Y."/>
            <person name="Deforce D."/>
            <person name="Van Nieuwerburgh F."/>
            <person name="Esteves A.C."/>
            <person name="Alves A."/>
        </authorList>
    </citation>
    <scope>NUCLEOTIDE SEQUENCE [LARGE SCALE GENOMIC DNA]</scope>
    <source>
        <strain evidence="2 3">LA-SOL3</strain>
    </source>
</reference>
<dbReference type="EMBL" id="VCHE01000029">
    <property type="protein sequence ID" value="KAB2575887.1"/>
    <property type="molecule type" value="Genomic_DNA"/>
</dbReference>
<dbReference type="Proteomes" id="UP000325902">
    <property type="component" value="Unassembled WGS sequence"/>
</dbReference>
<dbReference type="InterPro" id="IPR028116">
    <property type="entry name" value="Cis-CaaD-like"/>
</dbReference>
<dbReference type="Gene3D" id="3.30.429.10">
    <property type="entry name" value="Macrophage Migration Inhibitory Factor"/>
    <property type="match status" value="1"/>
</dbReference>
<gene>
    <name evidence="2" type="ORF">DBV05_g5507</name>
</gene>
<comment type="caution">
    <text evidence="2">The sequence shown here is derived from an EMBL/GenBank/DDBJ whole genome shotgun (WGS) entry which is preliminary data.</text>
</comment>
<feature type="domain" description="Tautomerase cis-CaaD-like" evidence="1">
    <location>
        <begin position="1"/>
        <end position="139"/>
    </location>
</feature>
<evidence type="ECO:0000259" key="1">
    <source>
        <dbReference type="Pfam" id="PF14832"/>
    </source>
</evidence>
<protein>
    <recommendedName>
        <fullName evidence="1">Tautomerase cis-CaaD-like domain-containing protein</fullName>
    </recommendedName>
</protein>
<proteinExistence type="predicted"/>
<accession>A0A5N5DE50</accession>
<evidence type="ECO:0000313" key="2">
    <source>
        <dbReference type="EMBL" id="KAB2575887.1"/>
    </source>
</evidence>
<keyword evidence="3" id="KW-1185">Reference proteome</keyword>
<sequence length="149" mass="17390">MPLWLFFHPPGAFTDDESKRALSEDVTKIYTSIGLPAFYVVVQFIELPRNKVWVGGKLPEKPFIRVVIEHIAVRLPDEDDAYKRTTAKVDATLKPHIADKGYDWEYHIDETDRRLWKINGLAPPAWKSEAEQFWFQENKPLSWEGKYEG</sequence>